<dbReference type="PANTHER" id="PTHR23112">
    <property type="entry name" value="G PROTEIN-COUPLED RECEPTOR 157-RELATED"/>
    <property type="match status" value="1"/>
</dbReference>
<dbReference type="AlphaFoldDB" id="A0A5M9JFS6"/>
<keyword evidence="9" id="KW-1185">Reference proteome</keyword>
<evidence type="ECO:0000256" key="2">
    <source>
        <dbReference type="ARBA" id="ARBA00022692"/>
    </source>
</evidence>
<dbReference type="PANTHER" id="PTHR23112:SF22">
    <property type="entry name" value="G-PROTEIN COUPLED RECEPTOR"/>
    <property type="match status" value="1"/>
</dbReference>
<keyword evidence="4 6" id="KW-0472">Membrane</keyword>
<dbReference type="SUPFAM" id="SSF81321">
    <property type="entry name" value="Family A G protein-coupled receptor-like"/>
    <property type="match status" value="1"/>
</dbReference>
<dbReference type="GO" id="GO:0005886">
    <property type="term" value="C:plasma membrane"/>
    <property type="evidence" value="ECO:0007669"/>
    <property type="project" value="TreeGrafter"/>
</dbReference>
<dbReference type="Proteomes" id="UP000322873">
    <property type="component" value="Unassembled WGS sequence"/>
</dbReference>
<feature type="compositionally biased region" description="Polar residues" evidence="5">
    <location>
        <begin position="222"/>
        <end position="238"/>
    </location>
</feature>
<evidence type="ECO:0000256" key="6">
    <source>
        <dbReference type="SAM" id="Phobius"/>
    </source>
</evidence>
<evidence type="ECO:0000256" key="3">
    <source>
        <dbReference type="ARBA" id="ARBA00022989"/>
    </source>
</evidence>
<dbReference type="OrthoDB" id="18453at2759"/>
<feature type="transmembrane region" description="Helical" evidence="6">
    <location>
        <begin position="24"/>
        <end position="42"/>
    </location>
</feature>
<reference evidence="8 9" key="1">
    <citation type="submission" date="2019-06" db="EMBL/GenBank/DDBJ databases">
        <title>Genome Sequence of the Brown Rot Fungal Pathogen Monilinia fructicola.</title>
        <authorList>
            <person name="De Miccolis Angelini R.M."/>
            <person name="Landi L."/>
            <person name="Abate D."/>
            <person name="Pollastro S."/>
            <person name="Romanazzi G."/>
            <person name="Faretra F."/>
        </authorList>
    </citation>
    <scope>NUCLEOTIDE SEQUENCE [LARGE SCALE GENOMIC DNA]</scope>
    <source>
        <strain evidence="8 9">Mfrc123</strain>
    </source>
</reference>
<sequence>MKAENITSNEFEAIVAIERTCSGISLLGCSFIIITFLTTTAFRKPINRLVFYASLGNLFTNFGTLISRSALSNPNGHLCQFQAFLIQMFLPADAYWTLAMACNVMFTFFFHFDVVELRKLEKWYILICYGIPFIPAFVFFFVHTRKKGYMYGSAISWCWIDTKWNWWRIWSFYAPAWLAIAITIMIYVVAGKKIYDKRQELRRASERISPEAPPVARKEKSSSQAEILPTTNDTQESPPTAPVRPGLPPAQHSYTSTRHKKQANAALWAYAKVSLLFFLAMMITWIPSTANRIYSLCHPGSVNIPLQYISVGVLPLQGFWNAAIYILTSMDACKIFYKSLKTPVVLFRGRDV</sequence>
<feature type="transmembrane region" description="Helical" evidence="6">
    <location>
        <begin position="49"/>
        <end position="67"/>
    </location>
</feature>
<evidence type="ECO:0000256" key="4">
    <source>
        <dbReference type="ARBA" id="ARBA00023136"/>
    </source>
</evidence>
<feature type="transmembrane region" description="Helical" evidence="6">
    <location>
        <begin position="169"/>
        <end position="190"/>
    </location>
</feature>
<dbReference type="Gene3D" id="1.20.1070.10">
    <property type="entry name" value="Rhodopsin 7-helix transmembrane proteins"/>
    <property type="match status" value="1"/>
</dbReference>
<protein>
    <recommendedName>
        <fullName evidence="7">G-protein coupled receptors family 2 profile 2 domain-containing protein</fullName>
    </recommendedName>
</protein>
<evidence type="ECO:0000256" key="5">
    <source>
        <dbReference type="SAM" id="MobiDB-lite"/>
    </source>
</evidence>
<feature type="region of interest" description="Disordered" evidence="5">
    <location>
        <begin position="205"/>
        <end position="254"/>
    </location>
</feature>
<feature type="compositionally biased region" description="Pro residues" evidence="5">
    <location>
        <begin position="239"/>
        <end position="248"/>
    </location>
</feature>
<dbReference type="PRINTS" id="PR02001">
    <property type="entry name" value="GCR1CAMPR"/>
</dbReference>
<feature type="domain" description="G-protein coupled receptors family 2 profile 2" evidence="7">
    <location>
        <begin position="14"/>
        <end position="329"/>
    </location>
</feature>
<evidence type="ECO:0000256" key="1">
    <source>
        <dbReference type="ARBA" id="ARBA00004141"/>
    </source>
</evidence>
<evidence type="ECO:0000259" key="7">
    <source>
        <dbReference type="PROSITE" id="PS50261"/>
    </source>
</evidence>
<keyword evidence="2 6" id="KW-0812">Transmembrane</keyword>
<dbReference type="GO" id="GO:0007189">
    <property type="term" value="P:adenylate cyclase-activating G protein-coupled receptor signaling pathway"/>
    <property type="evidence" value="ECO:0007669"/>
    <property type="project" value="TreeGrafter"/>
</dbReference>
<keyword evidence="3 6" id="KW-1133">Transmembrane helix</keyword>
<dbReference type="VEuPathDB" id="FungiDB:MFRU_044g00190"/>
<dbReference type="Pfam" id="PF05462">
    <property type="entry name" value="Dicty_CAR"/>
    <property type="match status" value="1"/>
</dbReference>
<feature type="transmembrane region" description="Helical" evidence="6">
    <location>
        <begin position="306"/>
        <end position="328"/>
    </location>
</feature>
<organism evidence="8 9">
    <name type="scientific">Monilinia fructicola</name>
    <name type="common">Brown rot fungus</name>
    <name type="synonym">Ciboria fructicola</name>
    <dbReference type="NCBI Taxonomy" id="38448"/>
    <lineage>
        <taxon>Eukaryota</taxon>
        <taxon>Fungi</taxon>
        <taxon>Dikarya</taxon>
        <taxon>Ascomycota</taxon>
        <taxon>Pezizomycotina</taxon>
        <taxon>Leotiomycetes</taxon>
        <taxon>Helotiales</taxon>
        <taxon>Sclerotiniaceae</taxon>
        <taxon>Monilinia</taxon>
    </lineage>
</organism>
<dbReference type="InterPro" id="IPR017981">
    <property type="entry name" value="GPCR_2-like_7TM"/>
</dbReference>
<dbReference type="InterPro" id="IPR022343">
    <property type="entry name" value="GCR1-cAMP_receptor"/>
</dbReference>
<proteinExistence type="predicted"/>
<feature type="transmembrane region" description="Helical" evidence="6">
    <location>
        <begin position="267"/>
        <end position="286"/>
    </location>
</feature>
<feature type="transmembrane region" description="Helical" evidence="6">
    <location>
        <begin position="94"/>
        <end position="112"/>
    </location>
</feature>
<comment type="caution">
    <text evidence="8">The sequence shown here is derived from an EMBL/GenBank/DDBJ whole genome shotgun (WGS) entry which is preliminary data.</text>
</comment>
<gene>
    <name evidence="8" type="ORF">EYC84_009217</name>
</gene>
<name>A0A5M9JFS6_MONFR</name>
<comment type="subcellular location">
    <subcellularLocation>
        <location evidence="1">Membrane</location>
        <topology evidence="1">Multi-pass membrane protein</topology>
    </subcellularLocation>
</comment>
<dbReference type="EMBL" id="VICG01000012">
    <property type="protein sequence ID" value="KAA8566682.1"/>
    <property type="molecule type" value="Genomic_DNA"/>
</dbReference>
<dbReference type="PROSITE" id="PS50261">
    <property type="entry name" value="G_PROTEIN_RECEP_F2_4"/>
    <property type="match status" value="1"/>
</dbReference>
<evidence type="ECO:0000313" key="9">
    <source>
        <dbReference type="Proteomes" id="UP000322873"/>
    </source>
</evidence>
<dbReference type="GO" id="GO:0007166">
    <property type="term" value="P:cell surface receptor signaling pathway"/>
    <property type="evidence" value="ECO:0007669"/>
    <property type="project" value="InterPro"/>
</dbReference>
<dbReference type="GO" id="GO:0004930">
    <property type="term" value="F:G protein-coupled receptor activity"/>
    <property type="evidence" value="ECO:0007669"/>
    <property type="project" value="TreeGrafter"/>
</dbReference>
<feature type="transmembrane region" description="Helical" evidence="6">
    <location>
        <begin position="124"/>
        <end position="142"/>
    </location>
</feature>
<accession>A0A5M9JFS6</accession>
<evidence type="ECO:0000313" key="8">
    <source>
        <dbReference type="EMBL" id="KAA8566682.1"/>
    </source>
</evidence>